<dbReference type="OrthoDB" id="10022734at2759"/>
<dbReference type="EMBL" id="CAJOBC010000114">
    <property type="protein sequence ID" value="CAF3539261.1"/>
    <property type="molecule type" value="Genomic_DNA"/>
</dbReference>
<organism evidence="1 3">
    <name type="scientific">Didymodactylos carnosus</name>
    <dbReference type="NCBI Taxonomy" id="1234261"/>
    <lineage>
        <taxon>Eukaryota</taxon>
        <taxon>Metazoa</taxon>
        <taxon>Spiralia</taxon>
        <taxon>Gnathifera</taxon>
        <taxon>Rotifera</taxon>
        <taxon>Eurotatoria</taxon>
        <taxon>Bdelloidea</taxon>
        <taxon>Philodinida</taxon>
        <taxon>Philodinidae</taxon>
        <taxon>Didymodactylos</taxon>
    </lineage>
</organism>
<dbReference type="EMBL" id="CAJNOQ010000114">
    <property type="protein sequence ID" value="CAF0758676.1"/>
    <property type="molecule type" value="Genomic_DNA"/>
</dbReference>
<dbReference type="Proteomes" id="UP000681722">
    <property type="component" value="Unassembled WGS sequence"/>
</dbReference>
<name>A0A813PTD7_9BILA</name>
<protein>
    <recommendedName>
        <fullName evidence="4">SOCS box domain-containing protein</fullName>
    </recommendedName>
</protein>
<evidence type="ECO:0000313" key="2">
    <source>
        <dbReference type="EMBL" id="CAF3539261.1"/>
    </source>
</evidence>
<proteinExistence type="predicted"/>
<evidence type="ECO:0000313" key="3">
    <source>
        <dbReference type="Proteomes" id="UP000663829"/>
    </source>
</evidence>
<comment type="caution">
    <text evidence="1">The sequence shown here is derived from an EMBL/GenBank/DDBJ whole genome shotgun (WGS) entry which is preliminary data.</text>
</comment>
<gene>
    <name evidence="1" type="ORF">GPM918_LOCUS1259</name>
    <name evidence="2" type="ORF">SRO942_LOCUS1259</name>
</gene>
<reference evidence="1" key="1">
    <citation type="submission" date="2021-02" db="EMBL/GenBank/DDBJ databases">
        <authorList>
            <person name="Nowell W R."/>
        </authorList>
    </citation>
    <scope>NUCLEOTIDE SEQUENCE</scope>
</reference>
<dbReference type="AlphaFoldDB" id="A0A813PTD7"/>
<keyword evidence="3" id="KW-1185">Reference proteome</keyword>
<dbReference type="Proteomes" id="UP000663829">
    <property type="component" value="Unassembled WGS sequence"/>
</dbReference>
<evidence type="ECO:0000313" key="1">
    <source>
        <dbReference type="EMBL" id="CAF0758676.1"/>
    </source>
</evidence>
<sequence>MTQTETRPRLCRSSYQSNILEYIDTCPQTKSLNELFSSKLSLSSLDQFNNTILDQYLVYILCLKIIEDNDDKNLFQLIHQLLLKHGQISKSIFEYTPPLPSLTSNTLYTMYQSIYNTYSMFIYNEFDLDVLIEIGCFLLKYRLCDIFTISTTNKQTTLRTKYIGFFIEIIAFYYIYSNHNEFYTNNRPNEQMFQRKNLLTSIDQTSQITTLSILNSRQSQSHNDLFEKFLNILYQNGEIQFDLRQIKNLLQMEAYQFINKKLENKKVGFIQFIETIDKKYGQNMKPSTLKSLCRYRIKMCLKQFPIDIRQLNMSISENLQKYLSYDNKYIFESYA</sequence>
<accession>A0A813PTD7</accession>
<evidence type="ECO:0008006" key="4">
    <source>
        <dbReference type="Google" id="ProtNLM"/>
    </source>
</evidence>